<protein>
    <recommendedName>
        <fullName evidence="8">Peroxisomal ATPase PEX6</fullName>
    </recommendedName>
    <alternativeName>
        <fullName evidence="9">Peroxin-6</fullName>
    </alternativeName>
</protein>
<dbReference type="PANTHER" id="PTHR23077">
    <property type="entry name" value="AAA-FAMILY ATPASE"/>
    <property type="match status" value="1"/>
</dbReference>
<evidence type="ECO:0000256" key="10">
    <source>
        <dbReference type="ARBA" id="ARBA00048778"/>
    </source>
</evidence>
<comment type="catalytic activity">
    <reaction evidence="10">
        <text>ATP + H2O = ADP + phosphate + H(+)</text>
        <dbReference type="Rhea" id="RHEA:13065"/>
        <dbReference type="ChEBI" id="CHEBI:15377"/>
        <dbReference type="ChEBI" id="CHEBI:15378"/>
        <dbReference type="ChEBI" id="CHEBI:30616"/>
        <dbReference type="ChEBI" id="CHEBI:43474"/>
        <dbReference type="ChEBI" id="CHEBI:456216"/>
    </reaction>
    <physiologicalReaction direction="left-to-right" evidence="10">
        <dbReference type="Rhea" id="RHEA:13066"/>
    </physiologicalReaction>
</comment>
<name>A0A9N7RHJ8_STRHE</name>
<feature type="domain" description="AAA+ ATPase" evidence="12">
    <location>
        <begin position="619"/>
        <end position="758"/>
    </location>
</feature>
<feature type="domain" description="AAA+ ATPase" evidence="12">
    <location>
        <begin position="368"/>
        <end position="527"/>
    </location>
</feature>
<dbReference type="GO" id="GO:0005778">
    <property type="term" value="C:peroxisomal membrane"/>
    <property type="evidence" value="ECO:0007669"/>
    <property type="project" value="TreeGrafter"/>
</dbReference>
<evidence type="ECO:0000313" key="14">
    <source>
        <dbReference type="Proteomes" id="UP001153555"/>
    </source>
</evidence>
<dbReference type="GO" id="GO:0005524">
    <property type="term" value="F:ATP binding"/>
    <property type="evidence" value="ECO:0007669"/>
    <property type="project" value="UniProtKB-KW"/>
</dbReference>
<dbReference type="GO" id="GO:0005829">
    <property type="term" value="C:cytosol"/>
    <property type="evidence" value="ECO:0007669"/>
    <property type="project" value="TreeGrafter"/>
</dbReference>
<dbReference type="AlphaFoldDB" id="A0A9N7RHJ8"/>
<evidence type="ECO:0000259" key="12">
    <source>
        <dbReference type="SMART" id="SM00382"/>
    </source>
</evidence>
<dbReference type="PANTHER" id="PTHR23077:SF9">
    <property type="entry name" value="PEROXISOMAL ATPASE PEX6"/>
    <property type="match status" value="1"/>
</dbReference>
<dbReference type="InterPro" id="IPR003593">
    <property type="entry name" value="AAA+_ATPase"/>
</dbReference>
<evidence type="ECO:0000256" key="4">
    <source>
        <dbReference type="ARBA" id="ARBA00022741"/>
    </source>
</evidence>
<sequence>MVERRKRKPLVLSSTRAILNSLLNPRETADESDEIDEISAGPRARTPAGILRVSEGATVGSVDASVLVGLSTAMLKRLSITSGSLLLIKNMDGNVSKVGQAVVLDPPSQCESPSEGESICARVPNTMLVFPSYPYPQNHSAALDPQVAYLSPILAFNLNLHLSCLKSVVQKGKETLPYFFETKADGEINGNERKLPSVSVEIQSYGELPKYASHLRATFVKVPECGTLERLKTRSSDEAKDRQELIDLELNDYFSVDRYLSSGDLFSISINWNCKSEMCILCSRNMLHNTRDIIYFKVAAMEPSEEPVLRVNRSQTALVLGGASPCAVPPDPLIPRSKNITPLQEDAVLAIASVLAPALCPSAFTSKFRVSILLHGAPGCGKRTVIKCVARHLGLHVVEYSCHNFVTSSEKKTSIALAEAFNTARRYCPTILLLRRFEVFRNLAAQEGSSHEQAGVNAEVASVIKQFTEPIIHDEEDYVEENLHGDSISIEDLIKDIVGQTSGFTPRDLRALIADAGANLIIPKNEKMDPEKSKHFSVDSDSTYASSKINDAPTDDGKENLIKALERSKKRNASALGTPKVPNVKWDDVGGLEDVKKSILDTIQLPLIHKDLFSSGLRKRSGVLLYGPPGTGKTLLAKAVATECSLNFLSVKGPELINMYIGESEKNVRDIFQKARAARPCVIFFDELDSLAPARGASGDSGGVMDRVVSQMLAEIDGLNDSSQDLFIIGASNRPDLIDPALLRPGRFDKLLYVGVNSEASYRERVLKALTRKFKLHEDVSLYEIAQKCPINFTGADMYALCADAWFHAAKRKASYEDSERGSTDKSDAVVVEYEDFVEVLRDLSPSLSMAELKKYEKLRDQIQGSSK</sequence>
<evidence type="ECO:0000256" key="3">
    <source>
        <dbReference type="ARBA" id="ARBA00022593"/>
    </source>
</evidence>
<dbReference type="Pfam" id="PF00004">
    <property type="entry name" value="AAA"/>
    <property type="match status" value="2"/>
</dbReference>
<gene>
    <name evidence="13" type="ORF">SHERM_23877</name>
</gene>
<organism evidence="13 14">
    <name type="scientific">Striga hermonthica</name>
    <name type="common">Purple witchweed</name>
    <name type="synonym">Buchnera hermonthica</name>
    <dbReference type="NCBI Taxonomy" id="68872"/>
    <lineage>
        <taxon>Eukaryota</taxon>
        <taxon>Viridiplantae</taxon>
        <taxon>Streptophyta</taxon>
        <taxon>Embryophyta</taxon>
        <taxon>Tracheophyta</taxon>
        <taxon>Spermatophyta</taxon>
        <taxon>Magnoliopsida</taxon>
        <taxon>eudicotyledons</taxon>
        <taxon>Gunneridae</taxon>
        <taxon>Pentapetalae</taxon>
        <taxon>asterids</taxon>
        <taxon>lamiids</taxon>
        <taxon>Lamiales</taxon>
        <taxon>Orobanchaceae</taxon>
        <taxon>Buchnereae</taxon>
        <taxon>Striga</taxon>
    </lineage>
</organism>
<dbReference type="FunFam" id="3.40.50.300:FF:000109">
    <property type="entry name" value="Peroxisomal biogenesis factor 6"/>
    <property type="match status" value="1"/>
</dbReference>
<dbReference type="PROSITE" id="PS00674">
    <property type="entry name" value="AAA"/>
    <property type="match status" value="1"/>
</dbReference>
<dbReference type="InterPro" id="IPR050168">
    <property type="entry name" value="AAA_ATPase_domain"/>
</dbReference>
<comment type="subcellular location">
    <subcellularLocation>
        <location evidence="1">Membrane</location>
    </subcellularLocation>
</comment>
<dbReference type="Gene3D" id="1.10.8.60">
    <property type="match status" value="1"/>
</dbReference>
<dbReference type="InterPro" id="IPR027417">
    <property type="entry name" value="P-loop_NTPase"/>
</dbReference>
<proteinExistence type="inferred from homology"/>
<keyword evidence="7" id="KW-0472">Membrane</keyword>
<reference evidence="13" key="1">
    <citation type="submission" date="2019-12" db="EMBL/GenBank/DDBJ databases">
        <authorList>
            <person name="Scholes J."/>
        </authorList>
    </citation>
    <scope>NUCLEOTIDE SEQUENCE</scope>
</reference>
<keyword evidence="4" id="KW-0547">Nucleotide-binding</keyword>
<evidence type="ECO:0000256" key="2">
    <source>
        <dbReference type="ARBA" id="ARBA00006914"/>
    </source>
</evidence>
<evidence type="ECO:0000256" key="6">
    <source>
        <dbReference type="ARBA" id="ARBA00022840"/>
    </source>
</evidence>
<feature type="region of interest" description="Disordered" evidence="11">
    <location>
        <begin position="530"/>
        <end position="558"/>
    </location>
</feature>
<comment type="caution">
    <text evidence="13">The sequence shown here is derived from an EMBL/GenBank/DDBJ whole genome shotgun (WGS) entry which is preliminary data.</text>
</comment>
<comment type="similarity">
    <text evidence="2">Belongs to the AAA ATPase family.</text>
</comment>
<dbReference type="InterPro" id="IPR047533">
    <property type="entry name" value="RecA-like_PEX6_r2"/>
</dbReference>
<dbReference type="Gene3D" id="3.40.50.300">
    <property type="entry name" value="P-loop containing nucleotide triphosphate hydrolases"/>
    <property type="match status" value="2"/>
</dbReference>
<evidence type="ECO:0000256" key="11">
    <source>
        <dbReference type="SAM" id="MobiDB-lite"/>
    </source>
</evidence>
<dbReference type="OrthoDB" id="2187at2759"/>
<dbReference type="GO" id="GO:0016558">
    <property type="term" value="P:protein import into peroxisome matrix"/>
    <property type="evidence" value="ECO:0007669"/>
    <property type="project" value="TreeGrafter"/>
</dbReference>
<feature type="compositionally biased region" description="Polar residues" evidence="11">
    <location>
        <begin position="539"/>
        <end position="549"/>
    </location>
</feature>
<evidence type="ECO:0000256" key="1">
    <source>
        <dbReference type="ARBA" id="ARBA00004370"/>
    </source>
</evidence>
<dbReference type="InterPro" id="IPR003960">
    <property type="entry name" value="ATPase_AAA_CS"/>
</dbReference>
<keyword evidence="14" id="KW-1185">Reference proteome</keyword>
<dbReference type="CDD" id="cd19527">
    <property type="entry name" value="RecA-like_PEX6_r2"/>
    <property type="match status" value="1"/>
</dbReference>
<keyword evidence="6" id="KW-0067">ATP-binding</keyword>
<dbReference type="GO" id="GO:0016887">
    <property type="term" value="F:ATP hydrolysis activity"/>
    <property type="evidence" value="ECO:0007669"/>
    <property type="project" value="InterPro"/>
</dbReference>
<dbReference type="InterPro" id="IPR003959">
    <property type="entry name" value="ATPase_AAA_core"/>
</dbReference>
<evidence type="ECO:0000256" key="9">
    <source>
        <dbReference type="ARBA" id="ARBA00034920"/>
    </source>
</evidence>
<evidence type="ECO:0000256" key="8">
    <source>
        <dbReference type="ARBA" id="ARBA00034811"/>
    </source>
</evidence>
<keyword evidence="5" id="KW-0378">Hydrolase</keyword>
<evidence type="ECO:0000256" key="7">
    <source>
        <dbReference type="ARBA" id="ARBA00023136"/>
    </source>
</evidence>
<dbReference type="FunFam" id="1.10.8.60:FF:000077">
    <property type="entry name" value="Peroxisome biogenesis protein 6"/>
    <property type="match status" value="1"/>
</dbReference>
<dbReference type="SMART" id="SM00382">
    <property type="entry name" value="AAA"/>
    <property type="match status" value="2"/>
</dbReference>
<dbReference type="EMBL" id="CACSLK010027752">
    <property type="protein sequence ID" value="CAA0828182.1"/>
    <property type="molecule type" value="Genomic_DNA"/>
</dbReference>
<dbReference type="SUPFAM" id="SSF52540">
    <property type="entry name" value="P-loop containing nucleoside triphosphate hydrolases"/>
    <property type="match status" value="2"/>
</dbReference>
<keyword evidence="3" id="KW-0962">Peroxisome biogenesis</keyword>
<evidence type="ECO:0000256" key="5">
    <source>
        <dbReference type="ARBA" id="ARBA00022801"/>
    </source>
</evidence>
<evidence type="ECO:0000313" key="13">
    <source>
        <dbReference type="EMBL" id="CAA0828182.1"/>
    </source>
</evidence>
<dbReference type="Proteomes" id="UP001153555">
    <property type="component" value="Unassembled WGS sequence"/>
</dbReference>
<accession>A0A9N7RHJ8</accession>